<evidence type="ECO:0000256" key="1">
    <source>
        <dbReference type="SAM" id="Phobius"/>
    </source>
</evidence>
<protein>
    <recommendedName>
        <fullName evidence="4">ZP domain-containing protein</fullName>
    </recommendedName>
</protein>
<proteinExistence type="predicted"/>
<accession>A0A7J5ZHC8</accession>
<name>A0A7J5ZHC8_DISMA</name>
<keyword evidence="1" id="KW-0472">Membrane</keyword>
<evidence type="ECO:0000313" key="2">
    <source>
        <dbReference type="EMBL" id="KAF3861026.1"/>
    </source>
</evidence>
<gene>
    <name evidence="2" type="ORF">F7725_001281</name>
</gene>
<dbReference type="AlphaFoldDB" id="A0A7J5ZHC8"/>
<keyword evidence="1" id="KW-1133">Transmembrane helix</keyword>
<dbReference type="EMBL" id="JAAKFY010000002">
    <property type="protein sequence ID" value="KAF3861026.1"/>
    <property type="molecule type" value="Genomic_DNA"/>
</dbReference>
<dbReference type="OrthoDB" id="9928644at2759"/>
<keyword evidence="3" id="KW-1185">Reference proteome</keyword>
<sequence length="136" mass="15619">MCVWIFFHTEYNLNELKNGVYKWCHFLCDLDHSVMGTQLYLGVIVVTLFATTVANAGMLSTCMEIYNNDLFAEIKVQCEKDSISITLTIPSRLRQYAARYFLGNCMPSRFNVLPSGEGKAEFNYKLADCNFKRLVM</sequence>
<dbReference type="Proteomes" id="UP000518266">
    <property type="component" value="Unassembled WGS sequence"/>
</dbReference>
<comment type="caution">
    <text evidence="2">The sequence shown here is derived from an EMBL/GenBank/DDBJ whole genome shotgun (WGS) entry which is preliminary data.</text>
</comment>
<evidence type="ECO:0008006" key="4">
    <source>
        <dbReference type="Google" id="ProtNLM"/>
    </source>
</evidence>
<feature type="transmembrane region" description="Helical" evidence="1">
    <location>
        <begin position="39"/>
        <end position="59"/>
    </location>
</feature>
<organism evidence="2 3">
    <name type="scientific">Dissostichus mawsoni</name>
    <name type="common">Antarctic cod</name>
    <dbReference type="NCBI Taxonomy" id="36200"/>
    <lineage>
        <taxon>Eukaryota</taxon>
        <taxon>Metazoa</taxon>
        <taxon>Chordata</taxon>
        <taxon>Craniata</taxon>
        <taxon>Vertebrata</taxon>
        <taxon>Euteleostomi</taxon>
        <taxon>Actinopterygii</taxon>
        <taxon>Neopterygii</taxon>
        <taxon>Teleostei</taxon>
        <taxon>Neoteleostei</taxon>
        <taxon>Acanthomorphata</taxon>
        <taxon>Eupercaria</taxon>
        <taxon>Perciformes</taxon>
        <taxon>Notothenioidei</taxon>
        <taxon>Nototheniidae</taxon>
        <taxon>Dissostichus</taxon>
    </lineage>
</organism>
<keyword evidence="1" id="KW-0812">Transmembrane</keyword>
<evidence type="ECO:0000313" key="3">
    <source>
        <dbReference type="Proteomes" id="UP000518266"/>
    </source>
</evidence>
<reference evidence="2 3" key="1">
    <citation type="submission" date="2020-03" db="EMBL/GenBank/DDBJ databases">
        <title>Dissostichus mawsoni Genome sequencing and assembly.</title>
        <authorList>
            <person name="Park H."/>
        </authorList>
    </citation>
    <scope>NUCLEOTIDE SEQUENCE [LARGE SCALE GENOMIC DNA]</scope>
    <source>
        <strain evidence="2">DM0001</strain>
        <tissue evidence="2">Muscle</tissue>
    </source>
</reference>